<evidence type="ECO:0000259" key="2">
    <source>
        <dbReference type="Pfam" id="PF17783"/>
    </source>
</evidence>
<feature type="domain" description="Conserved virulence factor B first S1" evidence="1">
    <location>
        <begin position="4"/>
        <end position="64"/>
    </location>
</feature>
<dbReference type="Pfam" id="PF13509">
    <property type="entry name" value="S1_2"/>
    <property type="match status" value="1"/>
</dbReference>
<dbReference type="InterPro" id="IPR014464">
    <property type="entry name" value="CvfB_fam"/>
</dbReference>
<dbReference type="Pfam" id="PF17783">
    <property type="entry name" value="WHD_CvfB"/>
    <property type="match status" value="1"/>
</dbReference>
<dbReference type="InterPro" id="IPR012340">
    <property type="entry name" value="NA-bd_OB-fold"/>
</dbReference>
<dbReference type="EMBL" id="UOEW01000330">
    <property type="protein sequence ID" value="VAW41925.1"/>
    <property type="molecule type" value="Genomic_DNA"/>
</dbReference>
<sequence length="281" mass="31363">MATLGTTNQLEIIKAIDQGVLLAGGQLGHILLPNKFLPADYRIGEKLEVFLYLDTNDEPIATTQKPKIQLGECAYLKVADINRTGAFFEWGLPKDLLVPYAEQSYKIYPDLYYTVYMYKDSASNRLVGSIKLSKHLQELNTDFKPFQAVDLLICGKSQLGFKAVINKTHLGLIHHSDVFQTIRVGQKLKAYIKDIRPDKKINLCLNLPDAKQQGGLATKILADLIQNGGKTAMTDKSPPAEIYAKWNVSKGSYKKALGSLYKQKLITISKQEIKLISTKSD</sequence>
<dbReference type="PIRSF" id="PIRSF012524">
    <property type="entry name" value="YitL_S1"/>
    <property type="match status" value="1"/>
</dbReference>
<feature type="domain" description="Conserved virulence factor B-like winged helix" evidence="2">
    <location>
        <begin position="219"/>
        <end position="275"/>
    </location>
</feature>
<protein>
    <recommendedName>
        <fullName evidence="4">GntR family transcriptional regulator</fullName>
    </recommendedName>
</protein>
<dbReference type="InterPro" id="IPR039566">
    <property type="entry name" value="CvfB_S1_st"/>
</dbReference>
<dbReference type="InterPro" id="IPR040764">
    <property type="entry name" value="CvfB_WH"/>
</dbReference>
<dbReference type="Gene3D" id="2.40.50.140">
    <property type="entry name" value="Nucleic acid-binding proteins"/>
    <property type="match status" value="2"/>
</dbReference>
<evidence type="ECO:0000313" key="3">
    <source>
        <dbReference type="EMBL" id="VAW41925.1"/>
    </source>
</evidence>
<dbReference type="InterPro" id="IPR036388">
    <property type="entry name" value="WH-like_DNA-bd_sf"/>
</dbReference>
<evidence type="ECO:0008006" key="4">
    <source>
        <dbReference type="Google" id="ProtNLM"/>
    </source>
</evidence>
<dbReference type="Gene3D" id="1.10.10.10">
    <property type="entry name" value="Winged helix-like DNA-binding domain superfamily/Winged helix DNA-binding domain"/>
    <property type="match status" value="1"/>
</dbReference>
<dbReference type="PANTHER" id="PTHR37296:SF1">
    <property type="entry name" value="CONSERVED VIRULENCE FACTOR B"/>
    <property type="match status" value="1"/>
</dbReference>
<name>A0A3B0VEH2_9ZZZZ</name>
<gene>
    <name evidence="3" type="ORF">MNBD_GAMMA01-1431</name>
</gene>
<evidence type="ECO:0000259" key="1">
    <source>
        <dbReference type="Pfam" id="PF13509"/>
    </source>
</evidence>
<proteinExistence type="predicted"/>
<dbReference type="AlphaFoldDB" id="A0A3B0VEH2"/>
<accession>A0A3B0VEH2</accession>
<dbReference type="PANTHER" id="PTHR37296">
    <property type="entry name" value="CONSERVED VIRULENCE FACTOR B"/>
    <property type="match status" value="1"/>
</dbReference>
<reference evidence="3" key="1">
    <citation type="submission" date="2018-06" db="EMBL/GenBank/DDBJ databases">
        <authorList>
            <person name="Zhirakovskaya E."/>
        </authorList>
    </citation>
    <scope>NUCLEOTIDE SEQUENCE</scope>
</reference>
<organism evidence="3">
    <name type="scientific">hydrothermal vent metagenome</name>
    <dbReference type="NCBI Taxonomy" id="652676"/>
    <lineage>
        <taxon>unclassified sequences</taxon>
        <taxon>metagenomes</taxon>
        <taxon>ecological metagenomes</taxon>
    </lineage>
</organism>